<dbReference type="HAMAP" id="MF_01121">
    <property type="entry name" value="Sirtuin_ClassIII"/>
    <property type="match status" value="1"/>
</dbReference>
<feature type="binding site" evidence="3">
    <location>
        <begin position="136"/>
        <end position="139"/>
    </location>
    <ligand>
        <name>NAD(+)</name>
        <dbReference type="ChEBI" id="CHEBI:57540"/>
    </ligand>
</feature>
<dbReference type="GO" id="GO:0017136">
    <property type="term" value="F:histone deacetylase activity, NAD-dependent"/>
    <property type="evidence" value="ECO:0007669"/>
    <property type="project" value="TreeGrafter"/>
</dbReference>
<reference evidence="6 7" key="1">
    <citation type="submission" date="2020-06" db="EMBL/GenBank/DDBJ databases">
        <authorList>
            <person name="Li R."/>
            <person name="Bekaert M."/>
        </authorList>
    </citation>
    <scope>NUCLEOTIDE SEQUENCE [LARGE SCALE GENOMIC DNA]</scope>
    <source>
        <strain evidence="7">wild</strain>
    </source>
</reference>
<feature type="binding site" evidence="3">
    <location>
        <begin position="245"/>
        <end position="247"/>
    </location>
    <ligand>
        <name>NAD(+)</name>
        <dbReference type="ChEBI" id="CHEBI:57540"/>
    </ligand>
</feature>
<dbReference type="GO" id="GO:0070403">
    <property type="term" value="F:NAD+ binding"/>
    <property type="evidence" value="ECO:0007669"/>
    <property type="project" value="UniProtKB-UniRule"/>
</dbReference>
<dbReference type="InterPro" id="IPR029035">
    <property type="entry name" value="DHS-like_NAD/FAD-binding_dom"/>
</dbReference>
<dbReference type="CDD" id="cd01412">
    <property type="entry name" value="SIRT5_Af1_CobB"/>
    <property type="match status" value="1"/>
</dbReference>
<evidence type="ECO:0000259" key="5">
    <source>
        <dbReference type="PROSITE" id="PS50305"/>
    </source>
</evidence>
<dbReference type="Proteomes" id="UP000507470">
    <property type="component" value="Unassembled WGS sequence"/>
</dbReference>
<evidence type="ECO:0000256" key="4">
    <source>
        <dbReference type="PROSITE-ProRule" id="PRU00236"/>
    </source>
</evidence>
<accession>A0A6J8A813</accession>
<dbReference type="SUPFAM" id="SSF52467">
    <property type="entry name" value="DHS-like NAD/FAD-binding domain"/>
    <property type="match status" value="1"/>
</dbReference>
<comment type="function">
    <text evidence="3">NAD-dependent lysine demalonylase, desuccinylase and deglutarylase that specifically removes malonyl, succinyl and glutaryl groups on target proteins. Has weak NAD-dependent protein deacetylase activity; however this activity may not be physiologically relevant in vivo.</text>
</comment>
<dbReference type="EMBL" id="CACVKT020000754">
    <property type="protein sequence ID" value="CAC5362750.1"/>
    <property type="molecule type" value="Genomic_DNA"/>
</dbReference>
<keyword evidence="2 3" id="KW-0520">NAD</keyword>
<dbReference type="GO" id="GO:0036055">
    <property type="term" value="F:protein-succinyllysine desuccinylase activity"/>
    <property type="evidence" value="ECO:0007669"/>
    <property type="project" value="UniProtKB-UniRule"/>
</dbReference>
<evidence type="ECO:0000313" key="6">
    <source>
        <dbReference type="EMBL" id="CAC5362750.1"/>
    </source>
</evidence>
<sequence>MALRNWDSLDNWQKFDMLGLIMGITPTAIFPPSNSIPKFREDFAKAKHIVVVTGAGVSADSGVPTFRGPGGYWRNKRVQELATVEHFEKNPSLSWQFYHHRREGMVTKLPNKAHIAIAECEKRLKSQGRRVVVITQNIDELHKRAGSENVLEMHGSLFKIRCTKCQDVTENMDSPICPALAGKGAPDLETDEDSIPLDKLPRCKRASCGGLMRPHVVWFGESLDPSILAKAEEEIEKCDLCLLVGTSSVVKPVALFGPRLSILGIPVAEFNTEETPVTKSLGYHFEGPACTLIPEALARHESEPEYHFEGPACTLIPEALARHESEPE</sequence>
<name>A0A6J8A813_MYTCO</name>
<organism evidence="6 7">
    <name type="scientific">Mytilus coruscus</name>
    <name type="common">Sea mussel</name>
    <dbReference type="NCBI Taxonomy" id="42192"/>
    <lineage>
        <taxon>Eukaryota</taxon>
        <taxon>Metazoa</taxon>
        <taxon>Spiralia</taxon>
        <taxon>Lophotrochozoa</taxon>
        <taxon>Mollusca</taxon>
        <taxon>Bivalvia</taxon>
        <taxon>Autobranchia</taxon>
        <taxon>Pteriomorphia</taxon>
        <taxon>Mytilida</taxon>
        <taxon>Mytiloidea</taxon>
        <taxon>Mytilidae</taxon>
        <taxon>Mytilinae</taxon>
        <taxon>Mytilus</taxon>
    </lineage>
</organism>
<dbReference type="InterPro" id="IPR050134">
    <property type="entry name" value="NAD-dep_sirtuin_deacylases"/>
</dbReference>
<feature type="binding site" evidence="3 4">
    <location>
        <position position="162"/>
    </location>
    <ligand>
        <name>Zn(2+)</name>
        <dbReference type="ChEBI" id="CHEBI:29105"/>
    </ligand>
</feature>
<feature type="binding site" evidence="3">
    <location>
        <begin position="271"/>
        <end position="273"/>
    </location>
    <ligand>
        <name>NAD(+)</name>
        <dbReference type="ChEBI" id="CHEBI:57540"/>
    </ligand>
</feature>
<feature type="binding site" evidence="3 4">
    <location>
        <position position="203"/>
    </location>
    <ligand>
        <name>Zn(2+)</name>
        <dbReference type="ChEBI" id="CHEBI:29105"/>
    </ligand>
</feature>
<comment type="cofactor">
    <cofactor evidence="3">
        <name>Zn(2+)</name>
        <dbReference type="ChEBI" id="CHEBI:29105"/>
    </cofactor>
    <text evidence="3">Binds 1 zinc ion per subunit.</text>
</comment>
<dbReference type="AlphaFoldDB" id="A0A6J8A813"/>
<feature type="domain" description="Deacetylase sirtuin-type" evidence="5">
    <location>
        <begin position="29"/>
        <end position="326"/>
    </location>
</feature>
<dbReference type="GO" id="GO:0005739">
    <property type="term" value="C:mitochondrion"/>
    <property type="evidence" value="ECO:0007669"/>
    <property type="project" value="UniProtKB-SubCell"/>
</dbReference>
<comment type="similarity">
    <text evidence="3">Belongs to the sirtuin family. Class III subfamily.</text>
</comment>
<feature type="active site" description="Proton acceptor" evidence="3 4">
    <location>
        <position position="154"/>
    </location>
</feature>
<comment type="catalytic activity">
    <reaction evidence="3">
        <text>N(6)-succinyl-L-lysyl-[protein] + NAD(+) + H2O = 2''-O-succinyl-ADP-D-ribose + nicotinamide + L-lysyl-[protein]</text>
        <dbReference type="Rhea" id="RHEA:47668"/>
        <dbReference type="Rhea" id="RHEA-COMP:9752"/>
        <dbReference type="Rhea" id="RHEA-COMP:11877"/>
        <dbReference type="ChEBI" id="CHEBI:15377"/>
        <dbReference type="ChEBI" id="CHEBI:17154"/>
        <dbReference type="ChEBI" id="CHEBI:29969"/>
        <dbReference type="ChEBI" id="CHEBI:57540"/>
        <dbReference type="ChEBI" id="CHEBI:87830"/>
        <dbReference type="ChEBI" id="CHEBI:87832"/>
    </reaction>
</comment>
<dbReference type="InterPro" id="IPR003000">
    <property type="entry name" value="Sirtuin"/>
</dbReference>
<comment type="catalytic activity">
    <reaction evidence="3">
        <text>N(6)-glutaryl-L-lysyl-[protein] + NAD(+) + H2O = 2''-O-glutaryl-ADP-D-ribose + nicotinamide + L-lysyl-[protein]</text>
        <dbReference type="Rhea" id="RHEA:47664"/>
        <dbReference type="Rhea" id="RHEA-COMP:9752"/>
        <dbReference type="Rhea" id="RHEA-COMP:11875"/>
        <dbReference type="ChEBI" id="CHEBI:15377"/>
        <dbReference type="ChEBI" id="CHEBI:17154"/>
        <dbReference type="ChEBI" id="CHEBI:29969"/>
        <dbReference type="ChEBI" id="CHEBI:57540"/>
        <dbReference type="ChEBI" id="CHEBI:87828"/>
        <dbReference type="ChEBI" id="CHEBI:87829"/>
    </reaction>
</comment>
<dbReference type="GO" id="GO:0008270">
    <property type="term" value="F:zinc ion binding"/>
    <property type="evidence" value="ECO:0007669"/>
    <property type="project" value="UniProtKB-UniRule"/>
</dbReference>
<protein>
    <recommendedName>
        <fullName evidence="3">NAD-dependent protein deacylase</fullName>
        <ecNumber evidence="3">2.3.1.-</ecNumber>
    </recommendedName>
    <alternativeName>
        <fullName evidence="3">Regulatory protein SIR2 homolog 5</fullName>
    </alternativeName>
</protein>
<feature type="binding site" evidence="3 4">
    <location>
        <position position="208"/>
    </location>
    <ligand>
        <name>Zn(2+)</name>
        <dbReference type="ChEBI" id="CHEBI:29105"/>
    </ligand>
</feature>
<keyword evidence="1 3" id="KW-0808">Transferase</keyword>
<dbReference type="InterPro" id="IPR027546">
    <property type="entry name" value="Sirtuin_class_III"/>
</dbReference>
<evidence type="ECO:0000256" key="1">
    <source>
        <dbReference type="ARBA" id="ARBA00022679"/>
    </source>
</evidence>
<dbReference type="Gene3D" id="3.40.50.1220">
    <property type="entry name" value="TPP-binding domain"/>
    <property type="match status" value="1"/>
</dbReference>
<dbReference type="Gene3D" id="3.30.1600.10">
    <property type="entry name" value="SIR2/SIRT2 'Small Domain"/>
    <property type="match status" value="1"/>
</dbReference>
<evidence type="ECO:0000256" key="2">
    <source>
        <dbReference type="ARBA" id="ARBA00023027"/>
    </source>
</evidence>
<dbReference type="GO" id="GO:0036054">
    <property type="term" value="F:protein-malonyllysine demalonylase activity"/>
    <property type="evidence" value="ECO:0007669"/>
    <property type="project" value="UniProtKB-UniRule"/>
</dbReference>
<comment type="domain">
    <text evidence="3">In contrast to class I sirtuins, class III sirtuins have only weak deacetylase activity. Difference in substrate specificity is probably due to a larger hydrophobic pocket with 2 residues (Tyr-98 and Arg-101) that bind to malonylated and succinylated substrates and define the specificity.</text>
</comment>
<evidence type="ECO:0000313" key="7">
    <source>
        <dbReference type="Proteomes" id="UP000507470"/>
    </source>
</evidence>
<comment type="catalytic activity">
    <reaction evidence="3">
        <text>N(6)-malonyl-L-lysyl-[protein] + NAD(+) + H2O = 2''-O-malonyl-ADP-D-ribose + nicotinamide + L-lysyl-[protein]</text>
        <dbReference type="Rhea" id="RHEA:47672"/>
        <dbReference type="Rhea" id="RHEA-COMP:9752"/>
        <dbReference type="Rhea" id="RHEA-COMP:11878"/>
        <dbReference type="ChEBI" id="CHEBI:15377"/>
        <dbReference type="ChEBI" id="CHEBI:17154"/>
        <dbReference type="ChEBI" id="CHEBI:29969"/>
        <dbReference type="ChEBI" id="CHEBI:57540"/>
        <dbReference type="ChEBI" id="CHEBI:87831"/>
        <dbReference type="ChEBI" id="CHEBI:87833"/>
    </reaction>
</comment>
<dbReference type="PANTHER" id="PTHR11085:SF10">
    <property type="entry name" value="NAD-DEPENDENT PROTEIN DEACYLASE SIRTUIN-5, MITOCHONDRIAL-RELATED"/>
    <property type="match status" value="1"/>
</dbReference>
<feature type="binding site" evidence="3">
    <location>
        <position position="101"/>
    </location>
    <ligand>
        <name>substrate</name>
    </ligand>
</feature>
<proteinExistence type="inferred from homology"/>
<evidence type="ECO:0000256" key="3">
    <source>
        <dbReference type="HAMAP-Rule" id="MF_03160"/>
    </source>
</evidence>
<keyword evidence="7" id="KW-1185">Reference proteome</keyword>
<gene>
    <name evidence="6" type="ORF">MCOR_4417</name>
</gene>
<feature type="binding site" evidence="3">
    <location>
        <begin position="54"/>
        <end position="73"/>
    </location>
    <ligand>
        <name>NAD(+)</name>
        <dbReference type="ChEBI" id="CHEBI:57540"/>
    </ligand>
</feature>
<dbReference type="PROSITE" id="PS50305">
    <property type="entry name" value="SIRTUIN"/>
    <property type="match status" value="1"/>
</dbReference>
<keyword evidence="3 4" id="KW-0862">Zinc</keyword>
<feature type="binding site" evidence="3 4">
    <location>
        <position position="165"/>
    </location>
    <ligand>
        <name>Zn(2+)</name>
        <dbReference type="ChEBI" id="CHEBI:29105"/>
    </ligand>
</feature>
<dbReference type="OrthoDB" id="424302at2759"/>
<dbReference type="InterPro" id="IPR026590">
    <property type="entry name" value="Ssirtuin_cat_dom"/>
</dbReference>
<keyword evidence="3 4" id="KW-0479">Metal-binding</keyword>
<keyword evidence="3" id="KW-0496">Mitochondrion</keyword>
<dbReference type="GO" id="GO:0005634">
    <property type="term" value="C:nucleus"/>
    <property type="evidence" value="ECO:0007669"/>
    <property type="project" value="TreeGrafter"/>
</dbReference>
<keyword evidence="6" id="KW-0012">Acyltransferase</keyword>
<comment type="subcellular location">
    <subcellularLocation>
        <location evidence="3">Mitochondrion</location>
    </subcellularLocation>
</comment>
<dbReference type="InterPro" id="IPR026591">
    <property type="entry name" value="Sirtuin_cat_small_dom_sf"/>
</dbReference>
<feature type="binding site" evidence="3">
    <location>
        <position position="98"/>
    </location>
    <ligand>
        <name>substrate</name>
    </ligand>
</feature>
<feature type="binding site" evidence="3">
    <location>
        <position position="289"/>
    </location>
    <ligand>
        <name>NAD(+)</name>
        <dbReference type="ChEBI" id="CHEBI:57540"/>
    </ligand>
</feature>
<dbReference type="PANTHER" id="PTHR11085">
    <property type="entry name" value="NAD-DEPENDENT PROTEIN DEACYLASE SIRTUIN-5, MITOCHONDRIAL-RELATED"/>
    <property type="match status" value="1"/>
</dbReference>
<dbReference type="Pfam" id="PF02146">
    <property type="entry name" value="SIR2"/>
    <property type="match status" value="1"/>
</dbReference>
<dbReference type="EC" id="2.3.1.-" evidence="3"/>